<dbReference type="PROSITE" id="PS51257">
    <property type="entry name" value="PROKAR_LIPOPROTEIN"/>
    <property type="match status" value="1"/>
</dbReference>
<accession>A0A2U1K0P6</accession>
<dbReference type="SUPFAM" id="SSF53850">
    <property type="entry name" value="Periplasmic binding protein-like II"/>
    <property type="match status" value="1"/>
</dbReference>
<proteinExistence type="inferred from homology"/>
<sequence>MRGNLTMLFKNKLFLIFNLSLLVLLISACSGSTGGKQEEGQEQSTGTSKVIELDFNNVFPATHHLAANVFEPMEEVVKEKTDGQLKINFHHSAVLGSVTSTLDDLNGGLYDMALGVPGYFYDTDLFKLSLLELPFSFENVRDIANVQTKFMELHGEGVWGDKITYSKVGAASDPFVIYSTKEIRSVDDMKGMKVAVTNDTWNLVFEEWGVTPVQLDLADLYEGLQRGVIDAALWSTVGGMGIKLYEPAPYIVDLKMYLPISGPVIRTEALEKMPEDLRNLFVEDILPEFSEMLVDNYEKQEANAWKELEKLVEGKGEIIKLSPEAEKEFKQSAEETWNNWVDQANERGFDGEQLMNDYKQIRKELGIELPF</sequence>
<dbReference type="EMBL" id="QCZG01000020">
    <property type="protein sequence ID" value="PWA10749.1"/>
    <property type="molecule type" value="Genomic_DNA"/>
</dbReference>
<dbReference type="PANTHER" id="PTHR33376:SF7">
    <property type="entry name" value="C4-DICARBOXYLATE-BINDING PROTEIN DCTB"/>
    <property type="match status" value="1"/>
</dbReference>
<dbReference type="NCBIfam" id="NF037995">
    <property type="entry name" value="TRAP_S1"/>
    <property type="match status" value="1"/>
</dbReference>
<feature type="chain" id="PRO_5039495523" description="C4-dicarboxylate ABC transporter substrate-binding protein" evidence="4">
    <location>
        <begin position="29"/>
        <end position="371"/>
    </location>
</feature>
<evidence type="ECO:0000256" key="4">
    <source>
        <dbReference type="SAM" id="SignalP"/>
    </source>
</evidence>
<keyword evidence="3 4" id="KW-0732">Signal</keyword>
<gene>
    <name evidence="5" type="ORF">DCC39_10705</name>
</gene>
<dbReference type="Proteomes" id="UP000245998">
    <property type="component" value="Unassembled WGS sequence"/>
</dbReference>
<evidence type="ECO:0008006" key="7">
    <source>
        <dbReference type="Google" id="ProtNLM"/>
    </source>
</evidence>
<keyword evidence="2" id="KW-0813">Transport</keyword>
<evidence type="ECO:0000256" key="2">
    <source>
        <dbReference type="ARBA" id="ARBA00022448"/>
    </source>
</evidence>
<name>A0A2U1K0P6_9BACI</name>
<dbReference type="Gene3D" id="3.40.190.170">
    <property type="entry name" value="Bacterial extracellular solute-binding protein, family 7"/>
    <property type="match status" value="1"/>
</dbReference>
<dbReference type="Pfam" id="PF03480">
    <property type="entry name" value="DctP"/>
    <property type="match status" value="1"/>
</dbReference>
<evidence type="ECO:0000256" key="3">
    <source>
        <dbReference type="ARBA" id="ARBA00022729"/>
    </source>
</evidence>
<reference evidence="5 6" key="1">
    <citation type="submission" date="2018-04" db="EMBL/GenBank/DDBJ databases">
        <title>Camelliibacillus theae gen. nov., sp. nov., isolated from Pu'er tea.</title>
        <authorList>
            <person name="Niu L."/>
        </authorList>
    </citation>
    <scope>NUCLEOTIDE SEQUENCE [LARGE SCALE GENOMIC DNA]</scope>
    <source>
        <strain evidence="5 6">T8</strain>
    </source>
</reference>
<feature type="signal peptide" evidence="4">
    <location>
        <begin position="1"/>
        <end position="28"/>
    </location>
</feature>
<evidence type="ECO:0000313" key="5">
    <source>
        <dbReference type="EMBL" id="PWA10749.1"/>
    </source>
</evidence>
<protein>
    <recommendedName>
        <fullName evidence="7">C4-dicarboxylate ABC transporter substrate-binding protein</fullName>
    </recommendedName>
</protein>
<evidence type="ECO:0000313" key="6">
    <source>
        <dbReference type="Proteomes" id="UP000245998"/>
    </source>
</evidence>
<organism evidence="5 6">
    <name type="scientific">Pueribacillus theae</name>
    <dbReference type="NCBI Taxonomy" id="2171751"/>
    <lineage>
        <taxon>Bacteria</taxon>
        <taxon>Bacillati</taxon>
        <taxon>Bacillota</taxon>
        <taxon>Bacilli</taxon>
        <taxon>Bacillales</taxon>
        <taxon>Bacillaceae</taxon>
        <taxon>Pueribacillus</taxon>
    </lineage>
</organism>
<dbReference type="InterPro" id="IPR038404">
    <property type="entry name" value="TRAP_DctP_sf"/>
</dbReference>
<dbReference type="PANTHER" id="PTHR33376">
    <property type="match status" value="1"/>
</dbReference>
<dbReference type="InterPro" id="IPR018389">
    <property type="entry name" value="DctP_fam"/>
</dbReference>
<comment type="similarity">
    <text evidence="1">Belongs to the bacterial solute-binding protein 7 family.</text>
</comment>
<evidence type="ECO:0000256" key="1">
    <source>
        <dbReference type="ARBA" id="ARBA00009023"/>
    </source>
</evidence>
<keyword evidence="6" id="KW-1185">Reference proteome</keyword>
<dbReference type="GO" id="GO:0055085">
    <property type="term" value="P:transmembrane transport"/>
    <property type="evidence" value="ECO:0007669"/>
    <property type="project" value="InterPro"/>
</dbReference>
<comment type="caution">
    <text evidence="5">The sequence shown here is derived from an EMBL/GenBank/DDBJ whole genome shotgun (WGS) entry which is preliminary data.</text>
</comment>
<dbReference type="AlphaFoldDB" id="A0A2U1K0P6"/>
<dbReference type="OrthoDB" id="1646at2"/>